<dbReference type="Proteomes" id="UP000295681">
    <property type="component" value="Unassembled WGS sequence"/>
</dbReference>
<keyword evidence="2" id="KW-1185">Reference proteome</keyword>
<accession>A0A4R5N6H6</accession>
<dbReference type="NCBIfam" id="TIGR03712">
    <property type="entry name" value="acc_sec_asp2"/>
    <property type="match status" value="1"/>
</dbReference>
<dbReference type="InterPro" id="IPR022267">
    <property type="entry name" value="Asp2"/>
</dbReference>
<reference evidence="1 2" key="1">
    <citation type="journal article" date="2019" name="Appl. Microbiol. Biotechnol.">
        <title>Uncovering carbohydrate metabolism through a genotype-phenotype association study of 56 lactic acid bacteria genomes.</title>
        <authorList>
            <person name="Buron-Moles G."/>
            <person name="Chailyan A."/>
            <person name="Dolejs I."/>
            <person name="Forster J."/>
            <person name="Miks M.H."/>
        </authorList>
    </citation>
    <scope>NUCLEOTIDE SEQUENCE [LARGE SCALE GENOMIC DNA]</scope>
    <source>
        <strain evidence="1 2">ATCC 700006</strain>
    </source>
</reference>
<gene>
    <name evidence="1" type="ORF">C5L23_000206</name>
</gene>
<dbReference type="STRING" id="907931.GCA_000165675_00534"/>
<dbReference type="EMBL" id="PUFI01000016">
    <property type="protein sequence ID" value="TDG67252.1"/>
    <property type="molecule type" value="Genomic_DNA"/>
</dbReference>
<proteinExistence type="predicted"/>
<comment type="caution">
    <text evidence="1">The sequence shown here is derived from an EMBL/GenBank/DDBJ whole genome shotgun (WGS) entry which is preliminary data.</text>
</comment>
<dbReference type="RefSeq" id="WP_010008324.1">
    <property type="nucleotide sequence ID" value="NZ_JAGYGP010000005.1"/>
</dbReference>
<evidence type="ECO:0000313" key="1">
    <source>
        <dbReference type="EMBL" id="TDG67252.1"/>
    </source>
</evidence>
<dbReference type="AlphaFoldDB" id="A0A4R5N6H6"/>
<dbReference type="GO" id="GO:0015031">
    <property type="term" value="P:protein transport"/>
    <property type="evidence" value="ECO:0007669"/>
    <property type="project" value="InterPro"/>
</dbReference>
<dbReference type="Pfam" id="PF16929">
    <property type="entry name" value="Asp2"/>
    <property type="match status" value="1"/>
</dbReference>
<sequence>MNKKVIRVLQIGNDNWTNKPELTDQPINWFFTSNKCVSDYIYNLLENKNPEFDVILLTDVDTLQDYEMIFKIANPYTILVDKEQLVENSQLITLLDKYKAQKIDIRNMQKVLYDLVKYFFEGQYGDKMDVSSIQISPNFKGQIQYNGHVNLVLKGKFGATLTPTLSWQYNIPANSDYNHELWLEHKTDPSIKLGLSVQMIEQGSSNILKQWLIKDSQMKLPLLIENHANTSYYLALSLQIQGEGTIKIGNLHNRLSRSKFGQFVLGGERFADSNQEEIMSYFYPGDMKPPLNVYFSGYRSAEGFEGYWMMKKLGAPFLLITDPRLEGGAFYCGSDELENHISSTISQKLIELGFTRKELILSGLSMGTFGALYYASIIKPATVIVGKPLVNLGDIATNEKLIRPNIFPTSLDLLLAMEDGTSSDNIERLNQRFWNSFNKANFDDTRFAIAYMENDDYDANAYQNLIEKLSDSKAIVISKGIPGRHNDNSAAINSWFLSQYQRILAENFQRG</sequence>
<name>A0A4R5N6H6_9LACO</name>
<evidence type="ECO:0000313" key="2">
    <source>
        <dbReference type="Proteomes" id="UP000295681"/>
    </source>
</evidence>
<evidence type="ECO:0008006" key="3">
    <source>
        <dbReference type="Google" id="ProtNLM"/>
    </source>
</evidence>
<organism evidence="1 2">
    <name type="scientific">Leuconostoc fallax</name>
    <dbReference type="NCBI Taxonomy" id="1251"/>
    <lineage>
        <taxon>Bacteria</taxon>
        <taxon>Bacillati</taxon>
        <taxon>Bacillota</taxon>
        <taxon>Bacilli</taxon>
        <taxon>Lactobacillales</taxon>
        <taxon>Lactobacillaceae</taxon>
        <taxon>Leuconostoc</taxon>
    </lineage>
</organism>
<protein>
    <recommendedName>
        <fullName evidence="3">Accessory Sec system protein Asp2</fullName>
    </recommendedName>
</protein>